<evidence type="ECO:0000313" key="4">
    <source>
        <dbReference type="Proteomes" id="UP000039046"/>
    </source>
</evidence>
<organism evidence="3 4">
    <name type="scientific">[Torrubiella] hemipterigena</name>
    <dbReference type="NCBI Taxonomy" id="1531966"/>
    <lineage>
        <taxon>Eukaryota</taxon>
        <taxon>Fungi</taxon>
        <taxon>Dikarya</taxon>
        <taxon>Ascomycota</taxon>
        <taxon>Pezizomycotina</taxon>
        <taxon>Sordariomycetes</taxon>
        <taxon>Hypocreomycetidae</taxon>
        <taxon>Hypocreales</taxon>
        <taxon>Clavicipitaceae</taxon>
        <taxon>Clavicipitaceae incertae sedis</taxon>
        <taxon>'Torrubiella' clade</taxon>
    </lineage>
</organism>
<dbReference type="OrthoDB" id="191995at2759"/>
<keyword evidence="2" id="KW-0812">Transmembrane</keyword>
<feature type="transmembrane region" description="Helical" evidence="2">
    <location>
        <begin position="386"/>
        <end position="405"/>
    </location>
</feature>
<keyword evidence="4" id="KW-1185">Reference proteome</keyword>
<proteinExistence type="predicted"/>
<feature type="transmembrane region" description="Helical" evidence="2">
    <location>
        <begin position="505"/>
        <end position="524"/>
    </location>
</feature>
<accession>A0A0A1TBF7</accession>
<feature type="transmembrane region" description="Helical" evidence="2">
    <location>
        <begin position="544"/>
        <end position="560"/>
    </location>
</feature>
<feature type="transmembrane region" description="Helical" evidence="2">
    <location>
        <begin position="304"/>
        <end position="324"/>
    </location>
</feature>
<dbReference type="Pfam" id="PF06772">
    <property type="entry name" value="LtrA"/>
    <property type="match status" value="1"/>
</dbReference>
<evidence type="ECO:0008006" key="5">
    <source>
        <dbReference type="Google" id="ProtNLM"/>
    </source>
</evidence>
<feature type="transmembrane region" description="Helical" evidence="2">
    <location>
        <begin position="330"/>
        <end position="351"/>
    </location>
</feature>
<feature type="compositionally biased region" description="Polar residues" evidence="1">
    <location>
        <begin position="615"/>
        <end position="627"/>
    </location>
</feature>
<feature type="transmembrane region" description="Helical" evidence="2">
    <location>
        <begin position="453"/>
        <end position="479"/>
    </location>
</feature>
<feature type="region of interest" description="Disordered" evidence="1">
    <location>
        <begin position="605"/>
        <end position="643"/>
    </location>
</feature>
<evidence type="ECO:0000313" key="3">
    <source>
        <dbReference type="EMBL" id="CEJ92124.1"/>
    </source>
</evidence>
<protein>
    <recommendedName>
        <fullName evidence="5">Low temperature requirement A</fullName>
    </recommendedName>
</protein>
<evidence type="ECO:0000256" key="2">
    <source>
        <dbReference type="SAM" id="Phobius"/>
    </source>
</evidence>
<keyword evidence="2" id="KW-0472">Membrane</keyword>
<evidence type="ECO:0000256" key="1">
    <source>
        <dbReference type="SAM" id="MobiDB-lite"/>
    </source>
</evidence>
<dbReference type="HOGENOM" id="CLU_022899_1_0_1"/>
<dbReference type="PANTHER" id="PTHR36840:SF1">
    <property type="entry name" value="BLL5714 PROTEIN"/>
    <property type="match status" value="1"/>
</dbReference>
<dbReference type="InterPro" id="IPR010640">
    <property type="entry name" value="Low_temperature_requirement_A"/>
</dbReference>
<feature type="transmembrane region" description="Helical" evidence="2">
    <location>
        <begin position="411"/>
        <end position="432"/>
    </location>
</feature>
<feature type="transmembrane region" description="Helical" evidence="2">
    <location>
        <begin position="272"/>
        <end position="292"/>
    </location>
</feature>
<dbReference type="EMBL" id="CDHN01000004">
    <property type="protein sequence ID" value="CEJ92124.1"/>
    <property type="molecule type" value="Genomic_DNA"/>
</dbReference>
<dbReference type="STRING" id="1531966.A0A0A1TBF7"/>
<dbReference type="PANTHER" id="PTHR36840">
    <property type="entry name" value="BLL5714 PROTEIN"/>
    <property type="match status" value="1"/>
</dbReference>
<name>A0A0A1TBF7_9HYPO</name>
<dbReference type="AlphaFoldDB" id="A0A0A1TBF7"/>
<gene>
    <name evidence="3" type="ORF">VHEMI07794</name>
</gene>
<feature type="transmembrane region" description="Helical" evidence="2">
    <location>
        <begin position="566"/>
        <end position="585"/>
    </location>
</feature>
<reference evidence="3 4" key="1">
    <citation type="journal article" date="2015" name="Genome Announc.">
        <title>Draft Genome Sequence and Gene Annotation of the Entomopathogenic Fungus Verticillium hemipterigenum.</title>
        <authorList>
            <person name="Horn F."/>
            <person name="Habel A."/>
            <person name="Scharf D.H."/>
            <person name="Dworschak J."/>
            <person name="Brakhage A.A."/>
            <person name="Guthke R."/>
            <person name="Hertweck C."/>
            <person name="Linde J."/>
        </authorList>
    </citation>
    <scope>NUCLEOTIDE SEQUENCE [LARGE SCALE GENOMIC DNA]</scope>
</reference>
<dbReference type="Proteomes" id="UP000039046">
    <property type="component" value="Unassembled WGS sequence"/>
</dbReference>
<sequence length="643" mass="72030">MVTATGRFQPNQEFSLPDGRKVLVASADSVAPLRRQYSNIDNAPELVVRGSSEHRAFLQEAHQHHEGRRAELKERHGDVYHEWEDVHNQLNSVSMQLAQLSRTNSGLHHNYGKFGYDEGVKTYDDEEANQLEDGAGGEHSGPKCESEKQEFTIKLAKIPTVKQWFHRGTLWRASEQTEIMAIELFFDLVYVGIIHSNGEHMSEVPTGAELLRFAVTFIMSWKIWTDITMAVSWFETDDILTRLEILFEIACLLGFTTNMTNCFNDEHEHNTYVPLVSFYLAARLLFAVYYVVVATAVPMIRGAMISSAIPIIIGTALWIGSIYVEMPDRLGLIWPALIIDMYGSGVFVGLFRYARSVGDRTAIGKYFSSWFEFFPAMNIEHKVERMNAFVSLVFGYSVVAILFQSNGGYNINAFLGKAVLGLVQAFLFNWLYFDVDASTIKAHAIRHSANGAILWQFAHLPFIMAYIVATSGLATLVLVTDGPGTEIEQLAEADRPRSEEHFSAGVRYFYCHGLAIALLAMGLISLSHAHHTPPRMRIAKKYRLANRVAVCLIMFFLPLAQKLHSVELISITLGLVAWILIVELWGKSCKGDSFFDTGRNSAQSRAMTNAKKGKNSATLEDNPNPGQATPMEMPMDQTDTVGF</sequence>
<keyword evidence="2" id="KW-1133">Transmembrane helix</keyword>